<keyword evidence="2" id="KW-0805">Transcription regulation</keyword>
<dbReference type="Pfam" id="PF08361">
    <property type="entry name" value="TetR_C_2"/>
    <property type="match status" value="1"/>
</dbReference>
<keyword evidence="4" id="KW-0804">Transcription</keyword>
<evidence type="ECO:0000256" key="2">
    <source>
        <dbReference type="ARBA" id="ARBA00023015"/>
    </source>
</evidence>
<dbReference type="PANTHER" id="PTHR30055">
    <property type="entry name" value="HTH-TYPE TRANSCRIPTIONAL REGULATOR RUTR"/>
    <property type="match status" value="1"/>
</dbReference>
<dbReference type="InterPro" id="IPR036271">
    <property type="entry name" value="Tet_transcr_reg_TetR-rel_C_sf"/>
</dbReference>
<evidence type="ECO:0000256" key="1">
    <source>
        <dbReference type="ARBA" id="ARBA00022491"/>
    </source>
</evidence>
<dbReference type="SUPFAM" id="SSF46689">
    <property type="entry name" value="Homeodomain-like"/>
    <property type="match status" value="1"/>
</dbReference>
<dbReference type="Gene3D" id="1.10.357.10">
    <property type="entry name" value="Tetracycline Repressor, domain 2"/>
    <property type="match status" value="1"/>
</dbReference>
<proteinExistence type="predicted"/>
<dbReference type="InterPro" id="IPR013572">
    <property type="entry name" value="Tscrpt_reg_MAATS_C"/>
</dbReference>
<comment type="caution">
    <text evidence="7">The sequence shown here is derived from an EMBL/GenBank/DDBJ whole genome shotgun (WGS) entry which is preliminary data.</text>
</comment>
<feature type="DNA-binding region" description="H-T-H motif" evidence="5">
    <location>
        <begin position="33"/>
        <end position="52"/>
    </location>
</feature>
<evidence type="ECO:0000313" key="7">
    <source>
        <dbReference type="EMBL" id="PWV65696.1"/>
    </source>
</evidence>
<dbReference type="PANTHER" id="PTHR30055:SF240">
    <property type="entry name" value="HTH-TYPE TRANSCRIPTIONAL REGULATOR ACRR"/>
    <property type="match status" value="1"/>
</dbReference>
<dbReference type="PROSITE" id="PS50977">
    <property type="entry name" value="HTH_TETR_2"/>
    <property type="match status" value="1"/>
</dbReference>
<protein>
    <submittedName>
        <fullName evidence="7">TetR family transcriptional regulator</fullName>
    </submittedName>
</protein>
<feature type="domain" description="HTH tetR-type" evidence="6">
    <location>
        <begin position="10"/>
        <end position="70"/>
    </location>
</feature>
<keyword evidence="3 5" id="KW-0238">DNA-binding</keyword>
<evidence type="ECO:0000256" key="5">
    <source>
        <dbReference type="PROSITE-ProRule" id="PRU00335"/>
    </source>
</evidence>
<dbReference type="GO" id="GO:0000976">
    <property type="term" value="F:transcription cis-regulatory region binding"/>
    <property type="evidence" value="ECO:0007669"/>
    <property type="project" value="TreeGrafter"/>
</dbReference>
<dbReference type="InterPro" id="IPR001647">
    <property type="entry name" value="HTH_TetR"/>
</dbReference>
<name>A0A317MZT9_9GAMM</name>
<keyword evidence="1" id="KW-0678">Repressor</keyword>
<dbReference type="InterPro" id="IPR009057">
    <property type="entry name" value="Homeodomain-like_sf"/>
</dbReference>
<dbReference type="Proteomes" id="UP000246569">
    <property type="component" value="Unassembled WGS sequence"/>
</dbReference>
<dbReference type="EMBL" id="QGTJ01000001">
    <property type="protein sequence ID" value="PWV65696.1"/>
    <property type="molecule type" value="Genomic_DNA"/>
</dbReference>
<dbReference type="PRINTS" id="PR00455">
    <property type="entry name" value="HTHTETR"/>
</dbReference>
<accession>A0A317MZT9</accession>
<gene>
    <name evidence="7" type="ORF">C7443_101181</name>
</gene>
<dbReference type="Pfam" id="PF00440">
    <property type="entry name" value="TetR_N"/>
    <property type="match status" value="1"/>
</dbReference>
<evidence type="ECO:0000259" key="6">
    <source>
        <dbReference type="PROSITE" id="PS50977"/>
    </source>
</evidence>
<dbReference type="GO" id="GO:0003700">
    <property type="term" value="F:DNA-binding transcription factor activity"/>
    <property type="evidence" value="ECO:0007669"/>
    <property type="project" value="TreeGrafter"/>
</dbReference>
<dbReference type="InterPro" id="IPR050109">
    <property type="entry name" value="HTH-type_TetR-like_transc_reg"/>
</dbReference>
<evidence type="ECO:0000313" key="8">
    <source>
        <dbReference type="Proteomes" id="UP000246569"/>
    </source>
</evidence>
<dbReference type="AlphaFoldDB" id="A0A317MZT9"/>
<organism evidence="7 8">
    <name type="scientific">Plasticicumulans acidivorans</name>
    <dbReference type="NCBI Taxonomy" id="886464"/>
    <lineage>
        <taxon>Bacteria</taxon>
        <taxon>Pseudomonadati</taxon>
        <taxon>Pseudomonadota</taxon>
        <taxon>Gammaproteobacteria</taxon>
        <taxon>Candidatus Competibacteraceae</taxon>
        <taxon>Plasticicumulans</taxon>
    </lineage>
</organism>
<keyword evidence="8" id="KW-1185">Reference proteome</keyword>
<evidence type="ECO:0000256" key="4">
    <source>
        <dbReference type="ARBA" id="ARBA00023163"/>
    </source>
</evidence>
<dbReference type="RefSeq" id="WP_170123433.1">
    <property type="nucleotide sequence ID" value="NZ_QGTJ01000001.1"/>
</dbReference>
<reference evidence="7 8" key="1">
    <citation type="submission" date="2018-05" db="EMBL/GenBank/DDBJ databases">
        <title>Genomic Encyclopedia of Type Strains, Phase IV (KMG-IV): sequencing the most valuable type-strain genomes for metagenomic binning, comparative biology and taxonomic classification.</title>
        <authorList>
            <person name="Goeker M."/>
        </authorList>
    </citation>
    <scope>NUCLEOTIDE SEQUENCE [LARGE SCALE GENOMIC DNA]</scope>
    <source>
        <strain evidence="7 8">DSM 23606</strain>
    </source>
</reference>
<dbReference type="SUPFAM" id="SSF48498">
    <property type="entry name" value="Tetracyclin repressor-like, C-terminal domain"/>
    <property type="match status" value="1"/>
</dbReference>
<sequence length="205" mass="22258">MARRSKREALATRASILDAAEWCFRTQGVSATSLAQIAARAQCSRGAIYWHFAEPLDILRGVLARGQPPLLPILETVADAPPPLLPTLQHNLLQCLRTIDQNPHMRSVLEIIVYRCDFAGDRAPILDTWRADLERILGLLRRILERAQQAGELRHGLNAAGCASLIGFALLGVLDCALLAAQPSSLEQAARAPLDTAFASLAAQP</sequence>
<evidence type="ECO:0000256" key="3">
    <source>
        <dbReference type="ARBA" id="ARBA00023125"/>
    </source>
</evidence>